<dbReference type="GeneID" id="14515371"/>
<sequence>METVTIEVFSVDMSKAVGFRKMEPTGPAGLRFGLYLPSKGEPLITFGQLMDIVETHIVNSPLFPWKISYIHINAGQYSNNSSILLAQYLQEFPLTDDCRVSCPASLIFGDGLG</sequence>
<evidence type="ECO:0000313" key="1">
    <source>
        <dbReference type="EMBL" id="AEZ66342.1"/>
    </source>
</evidence>
<protein>
    <submittedName>
        <fullName evidence="1">Uncharacterized protein</fullName>
    </submittedName>
</protein>
<dbReference type="KEGG" id="vg:14515371"/>
<reference evidence="1 2" key="2">
    <citation type="journal article" date="2012" name="PLoS Genet.">
        <title>Viral evasion of a bacterial suicide system by RNA-based molecular mimicry enables infectious altruism.</title>
        <authorList>
            <person name="Blower T.R."/>
            <person name="Evans T.J."/>
            <person name="Przybilski R."/>
            <person name="Fineran P.C."/>
            <person name="Salmond G.P."/>
        </authorList>
    </citation>
    <scope>NUCLEOTIDE SEQUENCE [LARGE SCALE GENOMIC DNA]</scope>
</reference>
<evidence type="ECO:0000313" key="2">
    <source>
        <dbReference type="Proteomes" id="UP000010999"/>
    </source>
</evidence>
<dbReference type="Proteomes" id="UP000010999">
    <property type="component" value="Segment"/>
</dbReference>
<reference evidence="2" key="1">
    <citation type="submission" date="2011-11" db="EMBL/GenBank/DDBJ databases">
        <title>Escape from toxin-antitoxin mediated abortive infection can occur by recombination within a generalized transducing phage of Pectobacterium atrosepticum.</title>
        <authorList>
            <person name="Blower T.R."/>
            <person name="Evans T.J."/>
            <person name="Przybilski R."/>
            <person name="Fineran P.C."/>
            <person name="Salmond G.P.C."/>
        </authorList>
    </citation>
    <scope>NUCLEOTIDE SEQUENCE [LARGE SCALE GENOMIC DNA]</scope>
</reference>
<dbReference type="EMBL" id="JQ015307">
    <property type="protein sequence ID" value="AEZ66342.1"/>
    <property type="molecule type" value="Genomic_DNA"/>
</dbReference>
<name>K9L5N4_9CAUD</name>
<organism evidence="1 2">
    <name type="scientific">Pectobacterium phage phiTE</name>
    <dbReference type="NCBI Taxonomy" id="1116482"/>
    <lineage>
        <taxon>Viruses</taxon>
        <taxon>Duplodnaviria</taxon>
        <taxon>Heunggongvirae</taxon>
        <taxon>Uroviricota</taxon>
        <taxon>Caudoviricetes</taxon>
        <taxon>Vequintavirinae</taxon>
        <taxon>Certrevirus</taxon>
        <taxon>Certrevirus phiTE</taxon>
    </lineage>
</organism>
<dbReference type="OrthoDB" id="17695at10239"/>
<accession>K9L5N4</accession>
<gene>
    <name evidence="1" type="ORF">phiTE_176</name>
</gene>
<dbReference type="RefSeq" id="YP_007392638.1">
    <property type="nucleotide sequence ID" value="NC_020201.1"/>
</dbReference>
<proteinExistence type="predicted"/>
<keyword evidence="2" id="KW-1185">Reference proteome</keyword>